<reference evidence="2" key="1">
    <citation type="journal article" date="2023" name="G3 (Bethesda)">
        <title>Whole genome assembly and annotation of the endangered Caribbean coral Acropora cervicornis.</title>
        <authorList>
            <person name="Selwyn J.D."/>
            <person name="Vollmer S.V."/>
        </authorList>
    </citation>
    <scope>NUCLEOTIDE SEQUENCE</scope>
    <source>
        <strain evidence="2">K2</strain>
    </source>
</reference>
<sequence>MGVAVFAVTDTLETAADLAARSGGKQELVQLLRAIEVEVAIQNLQEKLQNPSGWSGKDPVFKQYVTAVVRHVTETVPPNSPKWMVKECQQNVVSSSRMPEVLKVEEDTKYLDLSLRKHKSCEELRAEVPRLDGTSSSSAGTQAAHVEAIIRPDLLPSVPVNLSKLEIIVVESSDQNANELRRRESANLHTESTQDPVEEIVNTLTTPEKELFERSSQLFASVNASEGDYSNRAIDTRIKQTPTKSDLKTINKVINGLVAQNKVVPGENPFAYLWLANCVLYSVVVTFLVSKGWKKDPKDKATRRTHENDSWRNKFLEIVGEVRKKLSIATAELIRIKENRKLTKRGKKNRSPLQKECRSLSASSLVSYIEKQKSLLRKLKVSFGRKRRQEEAKVLSRQFKEDPGRVYATITMMAEEDPDNARPKYKVARNEDQTSASKGVFSDIVEAEGFWRRLWEERGTGDENAEWLKEIELAISQRAHDKELTKLQQELDIVREQKDIAIKRACADWIPVVSGMIDLQVLLAILLEVCTPNKQDKRDVEKLKFMQQDVVVNPAKALEKAMRR</sequence>
<feature type="coiled-coil region" evidence="1">
    <location>
        <begin position="477"/>
        <end position="504"/>
    </location>
</feature>
<protein>
    <submittedName>
        <fullName evidence="2">Uncharacterized protein</fullName>
    </submittedName>
</protein>
<evidence type="ECO:0000256" key="1">
    <source>
        <dbReference type="SAM" id="Coils"/>
    </source>
</evidence>
<dbReference type="Proteomes" id="UP001249851">
    <property type="component" value="Unassembled WGS sequence"/>
</dbReference>
<gene>
    <name evidence="2" type="ORF">P5673_004379</name>
</gene>
<accession>A0AAD9VDP0</accession>
<proteinExistence type="predicted"/>
<reference evidence="2" key="2">
    <citation type="journal article" date="2023" name="Science">
        <title>Genomic signatures of disease resistance in endangered staghorn corals.</title>
        <authorList>
            <person name="Vollmer S.V."/>
            <person name="Selwyn J.D."/>
            <person name="Despard B.A."/>
            <person name="Roesel C.L."/>
        </authorList>
    </citation>
    <scope>NUCLEOTIDE SEQUENCE</scope>
    <source>
        <strain evidence="2">K2</strain>
    </source>
</reference>
<organism evidence="2 3">
    <name type="scientific">Acropora cervicornis</name>
    <name type="common">Staghorn coral</name>
    <dbReference type="NCBI Taxonomy" id="6130"/>
    <lineage>
        <taxon>Eukaryota</taxon>
        <taxon>Metazoa</taxon>
        <taxon>Cnidaria</taxon>
        <taxon>Anthozoa</taxon>
        <taxon>Hexacorallia</taxon>
        <taxon>Scleractinia</taxon>
        <taxon>Astrocoeniina</taxon>
        <taxon>Acroporidae</taxon>
        <taxon>Acropora</taxon>
    </lineage>
</organism>
<dbReference type="AlphaFoldDB" id="A0AAD9VDP0"/>
<keyword evidence="1" id="KW-0175">Coiled coil</keyword>
<name>A0AAD9VDP0_ACRCE</name>
<keyword evidence="3" id="KW-1185">Reference proteome</keyword>
<evidence type="ECO:0000313" key="3">
    <source>
        <dbReference type="Proteomes" id="UP001249851"/>
    </source>
</evidence>
<evidence type="ECO:0000313" key="2">
    <source>
        <dbReference type="EMBL" id="KAK2570691.1"/>
    </source>
</evidence>
<comment type="caution">
    <text evidence="2">The sequence shown here is derived from an EMBL/GenBank/DDBJ whole genome shotgun (WGS) entry which is preliminary data.</text>
</comment>
<dbReference type="EMBL" id="JARQWQ010000007">
    <property type="protein sequence ID" value="KAK2570691.1"/>
    <property type="molecule type" value="Genomic_DNA"/>
</dbReference>